<dbReference type="CDD" id="cd13401">
    <property type="entry name" value="Slt70-like"/>
    <property type="match status" value="1"/>
</dbReference>
<keyword evidence="2 3" id="KW-0732">Signal</keyword>
<evidence type="ECO:0000256" key="3">
    <source>
        <dbReference type="SAM" id="SignalP"/>
    </source>
</evidence>
<dbReference type="Gene3D" id="1.10.530.10">
    <property type="match status" value="1"/>
</dbReference>
<sequence length="629" mass="70889">MRKLVFSLMIISSSTFASSTQWLNASQYYSKNSTSNLAYLKQTNPNDIIIGYFNAAANLASNNPEPAVNLVNKYGDDNYFSVDLMHQLLTYFFNNQSWKQYIAVYDNLPTKQASVNETCGYDTANFALSNGVTDKSNYKWLTSNKMPLWCVSLVASRLNDGSLSKSYLQPFLYNLVSNGQTAQFNQLATTFNYAKVNFSSSIPASSLSNRYQIVYRITNLAIKDPDRAYTELANSGADKFTRQYLFNQIAANLAAKQMFSLAKKAIDNGSNDYLSDDDYEWRVRTYLASSSWQDVLDTIDSMPTKLQEKSTWRYWKAYSLSSLGDKNAAKEELQKIPSDYSYYSLLAQSELHKSPDITANPPSGKLSSIDYAEDASISFNLYTIGKKNGNAYLVRLATQSLYYIIGKSNERDIGIISKTALDMGWNEMGIYAGNKCGSKYASLSFPILFSQQYKRYSQSYNISMSYPMAVTRQESRFNPNALAADGGVGLMQIMPGTASYIAKKTGSSNCYKNYDCNIKFGSWYLGHLYDKFGNNIIYSTAGYNAGPGRAHRWQQAFNSLDNRVQIELIPFKITRDYVQKVLTNKIVYDARLSNSKQVDLIDYLNRMNTKDSTYIIDDDNNIGDGSVVQ</sequence>
<evidence type="ECO:0000256" key="2">
    <source>
        <dbReference type="ARBA" id="ARBA00022729"/>
    </source>
</evidence>
<dbReference type="Proteomes" id="UP000236655">
    <property type="component" value="Chromosome"/>
</dbReference>
<dbReference type="EMBL" id="CP024847">
    <property type="protein sequence ID" value="AUR52719.1"/>
    <property type="molecule type" value="Genomic_DNA"/>
</dbReference>
<feature type="chain" id="PRO_5014419943" description="Transglycosylase SLT domain-containing protein" evidence="3">
    <location>
        <begin position="18"/>
        <end position="629"/>
    </location>
</feature>
<name>A0A2I7N8D1_9NEIS</name>
<accession>A0A2I7N8D1</accession>
<protein>
    <recommendedName>
        <fullName evidence="4">Transglycosylase SLT domain-containing protein</fullName>
    </recommendedName>
</protein>
<dbReference type="InterPro" id="IPR008939">
    <property type="entry name" value="Lytic_TGlycosylase_superhlx_U"/>
</dbReference>
<dbReference type="SUPFAM" id="SSF53955">
    <property type="entry name" value="Lysozyme-like"/>
    <property type="match status" value="1"/>
</dbReference>
<dbReference type="InterPro" id="IPR023346">
    <property type="entry name" value="Lysozyme-like_dom_sf"/>
</dbReference>
<dbReference type="OrthoDB" id="92254at2"/>
<dbReference type="KEGG" id="nba:CUN60_10560"/>
<dbReference type="GO" id="GO:0004553">
    <property type="term" value="F:hydrolase activity, hydrolyzing O-glycosyl compounds"/>
    <property type="evidence" value="ECO:0007669"/>
    <property type="project" value="InterPro"/>
</dbReference>
<evidence type="ECO:0000259" key="4">
    <source>
        <dbReference type="Pfam" id="PF01464"/>
    </source>
</evidence>
<organism evidence="5 6">
    <name type="scientific">Aquella oligotrophica</name>
    <dbReference type="NCBI Taxonomy" id="2067065"/>
    <lineage>
        <taxon>Bacteria</taxon>
        <taxon>Pseudomonadati</taxon>
        <taxon>Pseudomonadota</taxon>
        <taxon>Betaproteobacteria</taxon>
        <taxon>Neisseriales</taxon>
        <taxon>Neisseriaceae</taxon>
        <taxon>Aquella</taxon>
    </lineage>
</organism>
<dbReference type="SUPFAM" id="SSF48435">
    <property type="entry name" value="Bacterial muramidases"/>
    <property type="match status" value="1"/>
</dbReference>
<feature type="domain" description="Transglycosylase SLT" evidence="4">
    <location>
        <begin position="455"/>
        <end position="563"/>
    </location>
</feature>
<dbReference type="PANTHER" id="PTHR37423">
    <property type="entry name" value="SOLUBLE LYTIC MUREIN TRANSGLYCOSYLASE-RELATED"/>
    <property type="match status" value="1"/>
</dbReference>
<dbReference type="PANTHER" id="PTHR37423:SF5">
    <property type="entry name" value="SOLUBLE LYTIC MUREIN TRANSGLYCOSYLASE"/>
    <property type="match status" value="1"/>
</dbReference>
<proteinExistence type="inferred from homology"/>
<dbReference type="AlphaFoldDB" id="A0A2I7N8D1"/>
<dbReference type="Gene3D" id="1.25.20.10">
    <property type="entry name" value="Bacterial muramidases"/>
    <property type="match status" value="1"/>
</dbReference>
<evidence type="ECO:0000313" key="6">
    <source>
        <dbReference type="Proteomes" id="UP000236655"/>
    </source>
</evidence>
<reference evidence="6" key="1">
    <citation type="submission" date="2017-11" db="EMBL/GenBank/DDBJ databases">
        <authorList>
            <person name="Chan K.G."/>
            <person name="Lee L.S."/>
        </authorList>
    </citation>
    <scope>NUCLEOTIDE SEQUENCE [LARGE SCALE GENOMIC DNA]</scope>
    <source>
        <strain evidence="6">DSM 100970</strain>
    </source>
</reference>
<comment type="similarity">
    <text evidence="1">Belongs to the transglycosylase Slt family.</text>
</comment>
<dbReference type="Pfam" id="PF01464">
    <property type="entry name" value="SLT"/>
    <property type="match status" value="1"/>
</dbReference>
<evidence type="ECO:0000313" key="5">
    <source>
        <dbReference type="EMBL" id="AUR52719.1"/>
    </source>
</evidence>
<dbReference type="InterPro" id="IPR008258">
    <property type="entry name" value="Transglycosylase_SLT_dom_1"/>
</dbReference>
<keyword evidence="6" id="KW-1185">Reference proteome</keyword>
<dbReference type="RefSeq" id="WP_102952007.1">
    <property type="nucleotide sequence ID" value="NZ_CP024847.1"/>
</dbReference>
<feature type="signal peptide" evidence="3">
    <location>
        <begin position="1"/>
        <end position="17"/>
    </location>
</feature>
<dbReference type="GO" id="GO:0042597">
    <property type="term" value="C:periplasmic space"/>
    <property type="evidence" value="ECO:0007669"/>
    <property type="project" value="InterPro"/>
</dbReference>
<gene>
    <name evidence="5" type="ORF">CUN60_10560</name>
</gene>
<evidence type="ECO:0000256" key="1">
    <source>
        <dbReference type="ARBA" id="ARBA00007734"/>
    </source>
</evidence>